<dbReference type="EMBL" id="CP029159">
    <property type="protein sequence ID" value="QKM71436.1"/>
    <property type="molecule type" value="Genomic_DNA"/>
</dbReference>
<protein>
    <submittedName>
        <fullName evidence="2">Uncharacterized protein</fullName>
    </submittedName>
</protein>
<accession>A0A7G3UMD0</accession>
<feature type="compositionally biased region" description="Pro residues" evidence="1">
    <location>
        <begin position="180"/>
        <end position="189"/>
    </location>
</feature>
<name>A0A7G3UMD0_STRT9</name>
<dbReference type="Proteomes" id="UP000005940">
    <property type="component" value="Chromosome"/>
</dbReference>
<evidence type="ECO:0000256" key="1">
    <source>
        <dbReference type="SAM" id="MobiDB-lite"/>
    </source>
</evidence>
<dbReference type="AlphaFoldDB" id="A0A7G3UMD0"/>
<keyword evidence="3" id="KW-1185">Reference proteome</keyword>
<organism evidence="2 3">
    <name type="scientific">Streptomyces tsukubensis (strain DSM 42081 / NBRC 108919 / NRRL 18488 / 9993)</name>
    <dbReference type="NCBI Taxonomy" id="1114943"/>
    <lineage>
        <taxon>Bacteria</taxon>
        <taxon>Bacillati</taxon>
        <taxon>Actinomycetota</taxon>
        <taxon>Actinomycetes</taxon>
        <taxon>Kitasatosporales</taxon>
        <taxon>Streptomycetaceae</taxon>
        <taxon>Streptomyces</taxon>
    </lineage>
</organism>
<sequence>MATFRRRSLTTRSFIARPTPDGYTGIYVHLDGTPASKLPLLLTAFQYRFGRNLTVMTRHLVDDVAVGWDELGSDLLHGAPVQTVTLLTGGELWPSRTLDHLITPDGSPPVRMTVTETTAADMDLQWGYILHPYGLEVVAVTEYERGPLVRWDTDPLSTISDDPAHWAPGLPAPVADRRPTPAPTAPPPTADGAPQRTARR</sequence>
<proteinExistence type="predicted"/>
<feature type="region of interest" description="Disordered" evidence="1">
    <location>
        <begin position="160"/>
        <end position="200"/>
    </location>
</feature>
<evidence type="ECO:0000313" key="3">
    <source>
        <dbReference type="Proteomes" id="UP000005940"/>
    </source>
</evidence>
<evidence type="ECO:0000313" key="2">
    <source>
        <dbReference type="EMBL" id="QKM71436.1"/>
    </source>
</evidence>
<gene>
    <name evidence="2" type="ORF">STSU_007145</name>
</gene>
<reference evidence="2 3" key="1">
    <citation type="journal article" date="2012" name="J. Bacteriol.">
        <title>Draft genome of Streptomyces tsukubaensis NRRL 18488, the producer of the clinically important immunosuppressant tacrolimus (FK506).</title>
        <authorList>
            <person name="Barreiro C."/>
            <person name="Prieto C."/>
            <person name="Sola-Landa A."/>
            <person name="Solera E."/>
            <person name="Martinez-Castro M."/>
            <person name="Perez-Redondo R."/>
            <person name="Garcia-Estrada C."/>
            <person name="Aparicio J.F."/>
            <person name="Fernandez-Martinez L.T."/>
            <person name="Santos-Aberturas J."/>
            <person name="Salehi-Najafabadi Z."/>
            <person name="Rodriguez-Garcia A."/>
            <person name="Tauch A."/>
            <person name="Martin J.F."/>
        </authorList>
    </citation>
    <scope>NUCLEOTIDE SEQUENCE [LARGE SCALE GENOMIC DNA]</scope>
    <source>
        <strain evidence="3">DSM 42081 / NBRC 108919 / NRRL 18488 / 9993</strain>
    </source>
</reference>